<keyword evidence="2" id="KW-1185">Reference proteome</keyword>
<dbReference type="InParanoid" id="A0A0C2XIG2"/>
<name>A0A0C2XIG2_AMAMK</name>
<sequence>MPREETSVPPNPRAMILDTLRATALYACQITAKLYLISACAFTSPEATHWDPHYS</sequence>
<dbReference type="AlphaFoldDB" id="A0A0C2XIG2"/>
<reference evidence="1 2" key="1">
    <citation type="submission" date="2014-04" db="EMBL/GenBank/DDBJ databases">
        <title>Evolutionary Origins and Diversification of the Mycorrhizal Mutualists.</title>
        <authorList>
            <consortium name="DOE Joint Genome Institute"/>
            <consortium name="Mycorrhizal Genomics Consortium"/>
            <person name="Kohler A."/>
            <person name="Kuo A."/>
            <person name="Nagy L.G."/>
            <person name="Floudas D."/>
            <person name="Copeland A."/>
            <person name="Barry K.W."/>
            <person name="Cichocki N."/>
            <person name="Veneault-Fourrey C."/>
            <person name="LaButti K."/>
            <person name="Lindquist E.A."/>
            <person name="Lipzen A."/>
            <person name="Lundell T."/>
            <person name="Morin E."/>
            <person name="Murat C."/>
            <person name="Riley R."/>
            <person name="Ohm R."/>
            <person name="Sun H."/>
            <person name="Tunlid A."/>
            <person name="Henrissat B."/>
            <person name="Grigoriev I.V."/>
            <person name="Hibbett D.S."/>
            <person name="Martin F."/>
        </authorList>
    </citation>
    <scope>NUCLEOTIDE SEQUENCE [LARGE SCALE GENOMIC DNA]</scope>
    <source>
        <strain evidence="1 2">Koide BX008</strain>
    </source>
</reference>
<dbReference type="HOGENOM" id="CLU_3031900_0_0_1"/>
<evidence type="ECO:0000313" key="1">
    <source>
        <dbReference type="EMBL" id="KIL68768.1"/>
    </source>
</evidence>
<protein>
    <submittedName>
        <fullName evidence="1">Uncharacterized protein</fullName>
    </submittedName>
</protein>
<proteinExistence type="predicted"/>
<gene>
    <name evidence="1" type="ORF">M378DRAFT_157893</name>
</gene>
<dbReference type="EMBL" id="KN818227">
    <property type="protein sequence ID" value="KIL68768.1"/>
    <property type="molecule type" value="Genomic_DNA"/>
</dbReference>
<dbReference type="Proteomes" id="UP000054549">
    <property type="component" value="Unassembled WGS sequence"/>
</dbReference>
<accession>A0A0C2XIG2</accession>
<evidence type="ECO:0000313" key="2">
    <source>
        <dbReference type="Proteomes" id="UP000054549"/>
    </source>
</evidence>
<organism evidence="1 2">
    <name type="scientific">Amanita muscaria (strain Koide BX008)</name>
    <dbReference type="NCBI Taxonomy" id="946122"/>
    <lineage>
        <taxon>Eukaryota</taxon>
        <taxon>Fungi</taxon>
        <taxon>Dikarya</taxon>
        <taxon>Basidiomycota</taxon>
        <taxon>Agaricomycotina</taxon>
        <taxon>Agaricomycetes</taxon>
        <taxon>Agaricomycetidae</taxon>
        <taxon>Agaricales</taxon>
        <taxon>Pluteineae</taxon>
        <taxon>Amanitaceae</taxon>
        <taxon>Amanita</taxon>
    </lineage>
</organism>